<dbReference type="AlphaFoldDB" id="A0A075WUS8"/>
<dbReference type="GO" id="GO:0006777">
    <property type="term" value="P:Mo-molybdopterin cofactor biosynthetic process"/>
    <property type="evidence" value="ECO:0007669"/>
    <property type="project" value="InterPro"/>
</dbReference>
<proteinExistence type="inferred from homology"/>
<dbReference type="Gene3D" id="3.90.1170.40">
    <property type="entry name" value="Molybdopterin biosynthesis MoaE subunit"/>
    <property type="match status" value="1"/>
</dbReference>
<evidence type="ECO:0000256" key="10">
    <source>
        <dbReference type="ARBA" id="ARBA00049878"/>
    </source>
</evidence>
<comment type="similarity">
    <text evidence="2">Belongs to the MoaE family.</text>
</comment>
<dbReference type="HOGENOM" id="CLU_089568_1_2_0"/>
<dbReference type="RefSeq" id="WP_038062778.1">
    <property type="nucleotide sequence ID" value="NZ_CP008796.1"/>
</dbReference>
<keyword evidence="12" id="KW-1185">Reference proteome</keyword>
<reference evidence="11 12" key="1">
    <citation type="journal article" date="2015" name="Genome Announc.">
        <title>Genome Sequence of a Sulfate-Reducing Thermophilic Bacterium, Thermodesulfobacterium commune DSM 2178T (Phylum Thermodesulfobacteria).</title>
        <authorList>
            <person name="Bhatnagar S."/>
            <person name="Badger J.H."/>
            <person name="Madupu R."/>
            <person name="Khouri H.M."/>
            <person name="O'Connor E.M."/>
            <person name="Robb F.T."/>
            <person name="Ward N.L."/>
            <person name="Eisen J.A."/>
        </authorList>
    </citation>
    <scope>NUCLEOTIDE SEQUENCE [LARGE SCALE GENOMIC DNA]</scope>
    <source>
        <strain evidence="11 12">DSM 2178</strain>
    </source>
</reference>
<comment type="catalytic activity">
    <reaction evidence="10">
        <text>2 [molybdopterin-synthase sulfur-carrier protein]-C-terminal-Gly-aminoethanethioate + cyclic pyranopterin phosphate + H2O = molybdopterin + 2 [molybdopterin-synthase sulfur-carrier protein]-C-terminal Gly-Gly + 2 H(+)</text>
        <dbReference type="Rhea" id="RHEA:26333"/>
        <dbReference type="Rhea" id="RHEA-COMP:12202"/>
        <dbReference type="Rhea" id="RHEA-COMP:19907"/>
        <dbReference type="ChEBI" id="CHEBI:15377"/>
        <dbReference type="ChEBI" id="CHEBI:15378"/>
        <dbReference type="ChEBI" id="CHEBI:58698"/>
        <dbReference type="ChEBI" id="CHEBI:59648"/>
        <dbReference type="ChEBI" id="CHEBI:90778"/>
        <dbReference type="ChEBI" id="CHEBI:232372"/>
        <dbReference type="EC" id="2.8.1.12"/>
    </reaction>
</comment>
<evidence type="ECO:0000256" key="9">
    <source>
        <dbReference type="ARBA" id="ARBA00032474"/>
    </source>
</evidence>
<evidence type="ECO:0000256" key="6">
    <source>
        <dbReference type="ARBA" id="ARBA00029745"/>
    </source>
</evidence>
<dbReference type="Pfam" id="PF02391">
    <property type="entry name" value="MoaE"/>
    <property type="match status" value="1"/>
</dbReference>
<evidence type="ECO:0000256" key="2">
    <source>
        <dbReference type="ARBA" id="ARBA00005426"/>
    </source>
</evidence>
<evidence type="ECO:0000313" key="12">
    <source>
        <dbReference type="Proteomes" id="UP000028481"/>
    </source>
</evidence>
<evidence type="ECO:0000256" key="7">
    <source>
        <dbReference type="ARBA" id="ARBA00030407"/>
    </source>
</evidence>
<dbReference type="EC" id="2.8.1.12" evidence="3"/>
<dbReference type="SUPFAM" id="SSF54690">
    <property type="entry name" value="Molybdopterin synthase subunit MoaE"/>
    <property type="match status" value="1"/>
</dbReference>
<dbReference type="GO" id="GO:0030366">
    <property type="term" value="F:molybdopterin synthase activity"/>
    <property type="evidence" value="ECO:0007669"/>
    <property type="project" value="UniProtKB-EC"/>
</dbReference>
<dbReference type="EMBL" id="CP008796">
    <property type="protein sequence ID" value="AIH04631.1"/>
    <property type="molecule type" value="Genomic_DNA"/>
</dbReference>
<dbReference type="Proteomes" id="UP000028481">
    <property type="component" value="Chromosome"/>
</dbReference>
<dbReference type="InterPro" id="IPR003448">
    <property type="entry name" value="Mopterin_biosynth_MoaE"/>
</dbReference>
<organism evidence="11 12">
    <name type="scientific">Thermodesulfobacterium commune DSM 2178</name>
    <dbReference type="NCBI Taxonomy" id="289377"/>
    <lineage>
        <taxon>Bacteria</taxon>
        <taxon>Pseudomonadati</taxon>
        <taxon>Thermodesulfobacteriota</taxon>
        <taxon>Thermodesulfobacteria</taxon>
        <taxon>Thermodesulfobacteriales</taxon>
        <taxon>Thermodesulfobacteriaceae</taxon>
        <taxon>Thermodesulfobacterium</taxon>
    </lineage>
</organism>
<dbReference type="STRING" id="289377.HL41_08150"/>
<evidence type="ECO:0000256" key="1">
    <source>
        <dbReference type="ARBA" id="ARBA00005046"/>
    </source>
</evidence>
<dbReference type="InterPro" id="IPR036563">
    <property type="entry name" value="MoaE_sf"/>
</dbReference>
<name>A0A075WUS8_9BACT</name>
<dbReference type="PaxDb" id="289377-HL41_08150"/>
<comment type="subunit">
    <text evidence="5">Heterotetramer of 2 MoaD subunits and 2 MoaE subunits. Also stable as homodimer. The enzyme changes between these two forms during catalysis.</text>
</comment>
<dbReference type="KEGG" id="tcm:HL41_08150"/>
<dbReference type="eggNOG" id="COG0314">
    <property type="taxonomic scope" value="Bacteria"/>
</dbReference>
<comment type="pathway">
    <text evidence="1">Cofactor biosynthesis; molybdopterin biosynthesis.</text>
</comment>
<evidence type="ECO:0000256" key="5">
    <source>
        <dbReference type="ARBA" id="ARBA00026066"/>
    </source>
</evidence>
<evidence type="ECO:0000256" key="3">
    <source>
        <dbReference type="ARBA" id="ARBA00011950"/>
    </source>
</evidence>
<sequence>MVFKDYQAYLEKKEELTKKLLGKFGCVVEFNGFVREYDLKGGEVVPAEGMFIKDEVFNYLEDIRKNTIEKFGLIEVIIYHNQGFLKVGDRVTGFAIFAKHRYEAFEALQYLINEVKKYH</sequence>
<evidence type="ECO:0000256" key="4">
    <source>
        <dbReference type="ARBA" id="ARBA00013858"/>
    </source>
</evidence>
<gene>
    <name evidence="11" type="ORF">HL41_08150</name>
</gene>
<evidence type="ECO:0000256" key="8">
    <source>
        <dbReference type="ARBA" id="ARBA00030781"/>
    </source>
</evidence>
<accession>A0A075WUS8</accession>
<dbReference type="OrthoDB" id="9803224at2"/>
<evidence type="ECO:0000313" key="11">
    <source>
        <dbReference type="EMBL" id="AIH04631.1"/>
    </source>
</evidence>
<protein>
    <recommendedName>
        <fullName evidence="4">Molybdopterin synthase catalytic subunit</fullName>
        <ecNumber evidence="3">2.8.1.12</ecNumber>
    </recommendedName>
    <alternativeName>
        <fullName evidence="8">MPT synthase subunit 2</fullName>
    </alternativeName>
    <alternativeName>
        <fullName evidence="6">Molybdenum cofactor biosynthesis protein E</fullName>
    </alternativeName>
    <alternativeName>
        <fullName evidence="7">Molybdopterin-converting factor large subunit</fullName>
    </alternativeName>
    <alternativeName>
        <fullName evidence="9">Molybdopterin-converting factor subunit 2</fullName>
    </alternativeName>
</protein>